<evidence type="ECO:0000259" key="2">
    <source>
        <dbReference type="Pfam" id="PF04194"/>
    </source>
</evidence>
<dbReference type="InterPro" id="IPR007320">
    <property type="entry name" value="PDCD2_C"/>
</dbReference>
<reference evidence="3 4" key="2">
    <citation type="journal article" date="2013" name="IMA Fungus">
        <title>IMA Genome-F 1: Ceratocystis fimbriata: Draft nuclear genome sequence for the plant pathogen, Ceratocystis fimbriata.</title>
        <authorList>
            <person name="Wilken P.M."/>
            <person name="Steenkamp E.T."/>
            <person name="Wingfield M.J."/>
            <person name="de Beer Z.W."/>
            <person name="Wingfield B.D."/>
        </authorList>
    </citation>
    <scope>NUCLEOTIDE SEQUENCE [LARGE SCALE GENOMIC DNA]</scope>
    <source>
        <strain evidence="3 4">CBS 114723</strain>
    </source>
</reference>
<dbReference type="PANTHER" id="PTHR47524:SF1">
    <property type="entry name" value="20S RRNA ACCUMULATION PROTEIN 4"/>
    <property type="match status" value="1"/>
</dbReference>
<dbReference type="GO" id="GO:0005737">
    <property type="term" value="C:cytoplasm"/>
    <property type="evidence" value="ECO:0007669"/>
    <property type="project" value="InterPro"/>
</dbReference>
<proteinExistence type="predicted"/>
<dbReference type="STRING" id="1035309.A0A2C5X676"/>
<dbReference type="PANTHER" id="PTHR47524">
    <property type="entry name" value="20S RRNA ACCUMULATION PROTEIN 4"/>
    <property type="match status" value="1"/>
</dbReference>
<keyword evidence="4" id="KW-1185">Reference proteome</keyword>
<dbReference type="Proteomes" id="UP000222788">
    <property type="component" value="Unassembled WGS sequence"/>
</dbReference>
<sequence length="413" mass="44809">MKDYDSDSDIDSQDFTETNVLLGYAQKELGDDVISHLGGTPEWIDPSTPPSATLARCKVCNDMMALLLQLDAHLPDRFPGHDRRLFVFACRKTKCRRQTGSIRALRSVRISRDAPAVIAPGGRKKDVEEKKPIETNKIVTSTGLGESLFGAKSLGGPAAGNPFGGGNPFAKPAAATATPKAKEEKETPSIAKSTDALPATFSEKLSINNPLASKPKAVPTPPEPWPTTLAKAYPVLYMDAEYETLDPEPEMKLPAHATIEKMEVEDASASSSSGGNKEDANAFESSMDATFQRFADRMAQNPDQIIRYEYAGVPLLYSDSDAVGKMLAVTGDIKGKGMPRCQNCGAGRTFEVQITPHAITELEADDMNLDGMDWGTIIVGVCEMDCQESIVEAEKLGYLEEWAGVQWEELNQE</sequence>
<feature type="domain" description="Programmed cell death protein 2 C-terminal" evidence="2">
    <location>
        <begin position="288"/>
        <end position="407"/>
    </location>
</feature>
<reference evidence="3 4" key="1">
    <citation type="journal article" date="2013" name="Fungal Biol.">
        <title>Analysis of microsatellite markers in the genome of the plant pathogen Ceratocystis fimbriata.</title>
        <authorList>
            <person name="Simpson M.C."/>
            <person name="Wilken P.M."/>
            <person name="Coetzee M.P."/>
            <person name="Wingfield M.J."/>
            <person name="Wingfield B.D."/>
        </authorList>
    </citation>
    <scope>NUCLEOTIDE SEQUENCE [LARGE SCALE GENOMIC DNA]</scope>
    <source>
        <strain evidence="3 4">CBS 114723</strain>
    </source>
</reference>
<feature type="compositionally biased region" description="Low complexity" evidence="1">
    <location>
        <begin position="168"/>
        <end position="179"/>
    </location>
</feature>
<dbReference type="GO" id="GO:0030490">
    <property type="term" value="P:maturation of SSU-rRNA"/>
    <property type="evidence" value="ECO:0007669"/>
    <property type="project" value="TreeGrafter"/>
</dbReference>
<dbReference type="EMBL" id="APWK03000035">
    <property type="protein sequence ID" value="PHH53865.1"/>
    <property type="molecule type" value="Genomic_DNA"/>
</dbReference>
<evidence type="ECO:0000313" key="3">
    <source>
        <dbReference type="EMBL" id="PHH53865.1"/>
    </source>
</evidence>
<protein>
    <submittedName>
        <fullName evidence="3">Putative 20S rRNA accumulation protein 4</fullName>
    </submittedName>
</protein>
<dbReference type="AlphaFoldDB" id="A0A2C5X676"/>
<accession>A0A2C5X676</accession>
<gene>
    <name evidence="3" type="ORF">CFIMG_002763RA</name>
</gene>
<evidence type="ECO:0000313" key="4">
    <source>
        <dbReference type="Proteomes" id="UP000222788"/>
    </source>
</evidence>
<name>A0A2C5X676_9PEZI</name>
<organism evidence="3 4">
    <name type="scientific">Ceratocystis fimbriata CBS 114723</name>
    <dbReference type="NCBI Taxonomy" id="1035309"/>
    <lineage>
        <taxon>Eukaryota</taxon>
        <taxon>Fungi</taxon>
        <taxon>Dikarya</taxon>
        <taxon>Ascomycota</taxon>
        <taxon>Pezizomycotina</taxon>
        <taxon>Sordariomycetes</taxon>
        <taxon>Hypocreomycetidae</taxon>
        <taxon>Microascales</taxon>
        <taxon>Ceratocystidaceae</taxon>
        <taxon>Ceratocystis</taxon>
    </lineage>
</organism>
<dbReference type="Pfam" id="PF04194">
    <property type="entry name" value="PDCD2_C"/>
    <property type="match status" value="1"/>
</dbReference>
<feature type="region of interest" description="Disordered" evidence="1">
    <location>
        <begin position="159"/>
        <end position="191"/>
    </location>
</feature>
<dbReference type="OrthoDB" id="443682at2759"/>
<evidence type="ECO:0000256" key="1">
    <source>
        <dbReference type="SAM" id="MobiDB-lite"/>
    </source>
</evidence>
<comment type="caution">
    <text evidence="3">The sequence shown here is derived from an EMBL/GenBank/DDBJ whole genome shotgun (WGS) entry which is preliminary data.</text>
</comment>